<keyword evidence="1" id="KW-0472">Membrane</keyword>
<keyword evidence="3" id="KW-1185">Reference proteome</keyword>
<evidence type="ECO:0000256" key="1">
    <source>
        <dbReference type="SAM" id="Phobius"/>
    </source>
</evidence>
<keyword evidence="1" id="KW-0812">Transmembrane</keyword>
<dbReference type="OrthoDB" id="9784298at2"/>
<feature type="transmembrane region" description="Helical" evidence="1">
    <location>
        <begin position="190"/>
        <end position="210"/>
    </location>
</feature>
<name>A0A9X2S5Z8_9FIRM</name>
<dbReference type="Proteomes" id="UP001142078">
    <property type="component" value="Unassembled WGS sequence"/>
</dbReference>
<dbReference type="PANTHER" id="PTHR36434">
    <property type="entry name" value="MEMBRANE PROTEASE YUGP-RELATED"/>
    <property type="match status" value="1"/>
</dbReference>
<evidence type="ECO:0000313" key="2">
    <source>
        <dbReference type="EMBL" id="MCR2042571.1"/>
    </source>
</evidence>
<organism evidence="2 3">
    <name type="scientific">Anaerosalibacter massiliensis</name>
    <dbReference type="NCBI Taxonomy" id="1347392"/>
    <lineage>
        <taxon>Bacteria</taxon>
        <taxon>Bacillati</taxon>
        <taxon>Bacillota</taxon>
        <taxon>Tissierellia</taxon>
        <taxon>Tissierellales</taxon>
        <taxon>Sporanaerobacteraceae</taxon>
        <taxon>Anaerosalibacter</taxon>
    </lineage>
</organism>
<dbReference type="Pfam" id="PF04298">
    <property type="entry name" value="Zn_peptidase_2"/>
    <property type="match status" value="1"/>
</dbReference>
<feature type="transmembrane region" description="Helical" evidence="1">
    <location>
        <begin position="116"/>
        <end position="137"/>
    </location>
</feature>
<accession>A0A9X2S5Z8</accession>
<evidence type="ECO:0000313" key="3">
    <source>
        <dbReference type="Proteomes" id="UP001142078"/>
    </source>
</evidence>
<dbReference type="InterPro" id="IPR007395">
    <property type="entry name" value="Zn_peptidase_2"/>
</dbReference>
<comment type="caution">
    <text evidence="2">The sequence shown here is derived from an EMBL/GenBank/DDBJ whole genome shotgun (WGS) entry which is preliminary data.</text>
</comment>
<dbReference type="EMBL" id="JANJZL010000001">
    <property type="protein sequence ID" value="MCR2042571.1"/>
    <property type="molecule type" value="Genomic_DNA"/>
</dbReference>
<dbReference type="AlphaFoldDB" id="A0A9X2S5Z8"/>
<reference evidence="2" key="1">
    <citation type="submission" date="2022-07" db="EMBL/GenBank/DDBJ databases">
        <title>Enhanced cultured diversity of the mouse gut microbiota enables custom-made synthetic communities.</title>
        <authorList>
            <person name="Afrizal A."/>
        </authorList>
    </citation>
    <scope>NUCLEOTIDE SEQUENCE</scope>
    <source>
        <strain evidence="2">DSM 29482</strain>
    </source>
</reference>
<dbReference type="RefSeq" id="WP_042682074.1">
    <property type="nucleotide sequence ID" value="NZ_CABKTM010000043.1"/>
</dbReference>
<proteinExistence type="predicted"/>
<feature type="transmembrane region" description="Helical" evidence="1">
    <location>
        <begin position="144"/>
        <end position="162"/>
    </location>
</feature>
<dbReference type="PANTHER" id="PTHR36434:SF1">
    <property type="entry name" value="MEMBRANE PROTEASE YUGP-RELATED"/>
    <property type="match status" value="1"/>
</dbReference>
<gene>
    <name evidence="2" type="ORF">NSA23_00440</name>
</gene>
<sequence>MDYYLLLMIALIISFYAQIKVTTSFNKYLKVPSNSGYTGREVAREILDRNGLYDVRVEPIGGNLTDHYDPRTNVIRLSNNVYNGRSIASLSVAAHEVGHAIQHAEGYFPLILRNNIAPIAGIGSRFVWILIFLGFLISPFLIEVGIILYLAIVLFQIVTLPVEFNASRRALYQLDTGIVTSDEIGPAKKVLKAAALTYVAATLVAIGQLLRLMSLSSRRN</sequence>
<protein>
    <submittedName>
        <fullName evidence="2">Zinc metallopeptidase</fullName>
    </submittedName>
</protein>
<keyword evidence="1" id="KW-1133">Transmembrane helix</keyword>